<accession>A0A1M4YCS5</accession>
<dbReference type="Pfam" id="PF10027">
    <property type="entry name" value="DUF2269"/>
    <property type="match status" value="1"/>
</dbReference>
<keyword evidence="1" id="KW-1133">Transmembrane helix</keyword>
<evidence type="ECO:0000313" key="3">
    <source>
        <dbReference type="Proteomes" id="UP000184476"/>
    </source>
</evidence>
<feature type="transmembrane region" description="Helical" evidence="1">
    <location>
        <begin position="6"/>
        <end position="28"/>
    </location>
</feature>
<gene>
    <name evidence="2" type="ORF">SAMN05444392_106167</name>
</gene>
<dbReference type="PROSITE" id="PS51257">
    <property type="entry name" value="PROKAR_LIPOPROTEIN"/>
    <property type="match status" value="1"/>
</dbReference>
<keyword evidence="1" id="KW-0472">Membrane</keyword>
<protein>
    <submittedName>
        <fullName evidence="2">Predicted integral membrane protein</fullName>
    </submittedName>
</protein>
<dbReference type="InterPro" id="IPR018729">
    <property type="entry name" value="DUF2269_transmembrane"/>
</dbReference>
<keyword evidence="3" id="KW-1185">Reference proteome</keyword>
<sequence>MDIRIALFIHVFSVATWFGCITMMAMFLRDASRSAELATMNQAIQKTQRWNVTMIIPTSVLALITGIYMLVKGGAGEKALWMLVKERFGSLVVIAFILLILFYGRRLVKALQGENITAEAGKKILGKYIMVLNITVLCMLILIFFVTMKF</sequence>
<dbReference type="OrthoDB" id="2989441at2"/>
<name>A0A1M4YCS5_9BACL</name>
<organism evidence="2 3">
    <name type="scientific">Seinonella peptonophila</name>
    <dbReference type="NCBI Taxonomy" id="112248"/>
    <lineage>
        <taxon>Bacteria</taxon>
        <taxon>Bacillati</taxon>
        <taxon>Bacillota</taxon>
        <taxon>Bacilli</taxon>
        <taxon>Bacillales</taxon>
        <taxon>Thermoactinomycetaceae</taxon>
        <taxon>Seinonella</taxon>
    </lineage>
</organism>
<feature type="transmembrane region" description="Helical" evidence="1">
    <location>
        <begin position="49"/>
        <end position="71"/>
    </location>
</feature>
<dbReference type="STRING" id="112248.SAMN05444392_106167"/>
<dbReference type="AlphaFoldDB" id="A0A1M4YCS5"/>
<evidence type="ECO:0000256" key="1">
    <source>
        <dbReference type="SAM" id="Phobius"/>
    </source>
</evidence>
<dbReference type="RefSeq" id="WP_073154987.1">
    <property type="nucleotide sequence ID" value="NZ_FQVL01000006.1"/>
</dbReference>
<proteinExistence type="predicted"/>
<feature type="transmembrane region" description="Helical" evidence="1">
    <location>
        <begin position="91"/>
        <end position="108"/>
    </location>
</feature>
<feature type="transmembrane region" description="Helical" evidence="1">
    <location>
        <begin position="128"/>
        <end position="148"/>
    </location>
</feature>
<reference evidence="2 3" key="1">
    <citation type="submission" date="2016-11" db="EMBL/GenBank/DDBJ databases">
        <authorList>
            <person name="Jaros S."/>
            <person name="Januszkiewicz K."/>
            <person name="Wedrychowicz H."/>
        </authorList>
    </citation>
    <scope>NUCLEOTIDE SEQUENCE [LARGE SCALE GENOMIC DNA]</scope>
    <source>
        <strain evidence="2 3">DSM 44666</strain>
    </source>
</reference>
<dbReference type="EMBL" id="FQVL01000006">
    <property type="protein sequence ID" value="SHF03540.1"/>
    <property type="molecule type" value="Genomic_DNA"/>
</dbReference>
<evidence type="ECO:0000313" key="2">
    <source>
        <dbReference type="EMBL" id="SHF03540.1"/>
    </source>
</evidence>
<dbReference type="Proteomes" id="UP000184476">
    <property type="component" value="Unassembled WGS sequence"/>
</dbReference>
<keyword evidence="1" id="KW-0812">Transmembrane</keyword>